<dbReference type="InterPro" id="IPR023451">
    <property type="entry name" value="Thymidate_synth/dCMP_Mease_dom"/>
</dbReference>
<accession>A0ABX9KJH1</accession>
<dbReference type="PRINTS" id="PR00108">
    <property type="entry name" value="THYMDSNTHASE"/>
</dbReference>
<dbReference type="NCBIfam" id="TIGR03284">
    <property type="entry name" value="thym_sym"/>
    <property type="match status" value="1"/>
</dbReference>
<dbReference type="CDD" id="cd00351">
    <property type="entry name" value="TS_Pyrimidine_HMase"/>
    <property type="match status" value="1"/>
</dbReference>
<dbReference type="PROSITE" id="PS00091">
    <property type="entry name" value="THYMIDYLATE_SYNTHASE"/>
    <property type="match status" value="1"/>
</dbReference>
<dbReference type="SUPFAM" id="SSF55831">
    <property type="entry name" value="Thymidylate synthase/dCMP hydroxymethylase"/>
    <property type="match status" value="1"/>
</dbReference>
<keyword evidence="9" id="KW-1185">Reference proteome</keyword>
<dbReference type="InterPro" id="IPR045097">
    <property type="entry name" value="Thymidate_synth/dCMP_Mease"/>
</dbReference>
<dbReference type="EC" id="2.1.1.45" evidence="1 5"/>
<gene>
    <name evidence="8" type="primary">thyA</name>
    <name evidence="8" type="ORF">DYH56_03685</name>
</gene>
<keyword evidence="2 8" id="KW-0489">Methyltransferase</keyword>
<dbReference type="PANTHER" id="PTHR11548">
    <property type="entry name" value="THYMIDYLATE SYNTHASE 1"/>
    <property type="match status" value="1"/>
</dbReference>
<sequence length="284" mass="32049">MNYSDKLFIQEAKDILAGATNDGLDGVRPVWADGTTANTVAKFASITRYDLSKGLPITTLRRQYWKGAIQELIWIWVKNSNNIKDLPLKIWDSWADENGSIGKAYGYQLGKKIDFPEGNMTQVERVIYLLKNKPGDRRMVVTIWNNEDMKDMGLVPCAHTITFSVIGGKLNAVLDQRSGDFLAASGPGGYNEIQYATLVYMMAHIAGLEAGEFVHLTVNHHIYDRHIDYVKEMIAIGEEFDTESELPKLIIKNKVENFFDFTIDDFELAGYEPKSKSNKIEIAI</sequence>
<dbReference type="RefSeq" id="WP_114641509.1">
    <property type="nucleotide sequence ID" value="NZ_JAACIO010000004.1"/>
</dbReference>
<keyword evidence="4" id="KW-0545">Nucleotide biosynthesis</keyword>
<dbReference type="Pfam" id="PF00303">
    <property type="entry name" value="Thymidylat_synt"/>
    <property type="match status" value="1"/>
</dbReference>
<evidence type="ECO:0000259" key="7">
    <source>
        <dbReference type="Pfam" id="PF00303"/>
    </source>
</evidence>
<evidence type="ECO:0000256" key="3">
    <source>
        <dbReference type="ARBA" id="ARBA00022679"/>
    </source>
</evidence>
<dbReference type="Proteomes" id="UP000263486">
    <property type="component" value="Unassembled WGS sequence"/>
</dbReference>
<dbReference type="GO" id="GO:0004799">
    <property type="term" value="F:thymidylate synthase activity"/>
    <property type="evidence" value="ECO:0007669"/>
    <property type="project" value="UniProtKB-EC"/>
</dbReference>
<dbReference type="GO" id="GO:0032259">
    <property type="term" value="P:methylation"/>
    <property type="evidence" value="ECO:0007669"/>
    <property type="project" value="UniProtKB-KW"/>
</dbReference>
<protein>
    <recommendedName>
        <fullName evidence="1 5">Thymidylate synthase</fullName>
        <ecNumber evidence="1 5">2.1.1.45</ecNumber>
    </recommendedName>
</protein>
<dbReference type="InterPro" id="IPR036926">
    <property type="entry name" value="Thymidate_synth/dCMP_Mease_sf"/>
</dbReference>
<keyword evidence="3 8" id="KW-0808">Transferase</keyword>
<evidence type="ECO:0000313" key="9">
    <source>
        <dbReference type="Proteomes" id="UP000263486"/>
    </source>
</evidence>
<organism evidence="8 9">
    <name type="scientific">Psychrilyobacter piezotolerans</name>
    <dbReference type="NCBI Taxonomy" id="2293438"/>
    <lineage>
        <taxon>Bacteria</taxon>
        <taxon>Fusobacteriati</taxon>
        <taxon>Fusobacteriota</taxon>
        <taxon>Fusobacteriia</taxon>
        <taxon>Fusobacteriales</taxon>
        <taxon>Fusobacteriaceae</taxon>
        <taxon>Psychrilyobacter</taxon>
    </lineage>
</organism>
<feature type="domain" description="Thymidylate synthase/dCMP hydroxymethylase" evidence="7">
    <location>
        <begin position="33"/>
        <end position="277"/>
    </location>
</feature>
<evidence type="ECO:0000256" key="2">
    <source>
        <dbReference type="ARBA" id="ARBA00022603"/>
    </source>
</evidence>
<reference evidence="8 9" key="1">
    <citation type="submission" date="2018-08" db="EMBL/GenBank/DDBJ databases">
        <title>Draft genome sequence of Psychrilyobacter sp. strain SD5 isolated from Black Sea water.</title>
        <authorList>
            <person name="Yadav S."/>
            <person name="Villanueva L."/>
            <person name="Damste J.S.S."/>
        </authorList>
    </citation>
    <scope>NUCLEOTIDE SEQUENCE [LARGE SCALE GENOMIC DNA]</scope>
    <source>
        <strain evidence="8 9">SD5</strain>
    </source>
</reference>
<evidence type="ECO:0000256" key="5">
    <source>
        <dbReference type="NCBIfam" id="TIGR03284"/>
    </source>
</evidence>
<dbReference type="InterPro" id="IPR000398">
    <property type="entry name" value="Thymidylate_synthase"/>
</dbReference>
<evidence type="ECO:0000256" key="6">
    <source>
        <dbReference type="PROSITE-ProRule" id="PRU10016"/>
    </source>
</evidence>
<evidence type="ECO:0000256" key="4">
    <source>
        <dbReference type="ARBA" id="ARBA00022727"/>
    </source>
</evidence>
<feature type="active site" evidence="6">
    <location>
        <position position="157"/>
    </location>
</feature>
<name>A0ABX9KJH1_9FUSO</name>
<evidence type="ECO:0000313" key="8">
    <source>
        <dbReference type="EMBL" id="REI42468.1"/>
    </source>
</evidence>
<dbReference type="PANTHER" id="PTHR11548:SF1">
    <property type="entry name" value="THYMIDYLATE SYNTHASE 1"/>
    <property type="match status" value="1"/>
</dbReference>
<evidence type="ECO:0000256" key="1">
    <source>
        <dbReference type="ARBA" id="ARBA00011947"/>
    </source>
</evidence>
<comment type="caution">
    <text evidence="8">The sequence shown here is derived from an EMBL/GenBank/DDBJ whole genome shotgun (WGS) entry which is preliminary data.</text>
</comment>
<proteinExistence type="predicted"/>
<dbReference type="InterPro" id="IPR020940">
    <property type="entry name" value="Thymidylate_synthase_AS"/>
</dbReference>
<dbReference type="Gene3D" id="3.30.572.10">
    <property type="entry name" value="Thymidylate synthase/dCMP hydroxymethylase domain"/>
    <property type="match status" value="1"/>
</dbReference>
<dbReference type="EMBL" id="QUAJ01000004">
    <property type="protein sequence ID" value="REI42468.1"/>
    <property type="molecule type" value="Genomic_DNA"/>
</dbReference>